<dbReference type="GO" id="GO:0016787">
    <property type="term" value="F:hydrolase activity"/>
    <property type="evidence" value="ECO:0007669"/>
    <property type="project" value="UniProtKB-KW"/>
</dbReference>
<dbReference type="Gene3D" id="3.90.70.130">
    <property type="match status" value="1"/>
</dbReference>
<evidence type="ECO:0000313" key="4">
    <source>
        <dbReference type="Proteomes" id="UP001310594"/>
    </source>
</evidence>
<evidence type="ECO:0000313" key="3">
    <source>
        <dbReference type="EMBL" id="KAK5695517.1"/>
    </source>
</evidence>
<feature type="domain" description="UFSP1/2/DUB catalytic" evidence="2">
    <location>
        <begin position="57"/>
        <end position="235"/>
    </location>
</feature>
<comment type="caution">
    <text evidence="3">The sequence shown here is derived from an EMBL/GenBank/DDBJ whole genome shotgun (WGS) entry which is preliminary data.</text>
</comment>
<dbReference type="InterPro" id="IPR012462">
    <property type="entry name" value="UFSP1/2_DUB_cat"/>
</dbReference>
<keyword evidence="1" id="KW-0378">Hydrolase</keyword>
<gene>
    <name evidence="3" type="ORF">LTR97_009026</name>
</gene>
<reference evidence="3" key="1">
    <citation type="submission" date="2023-08" db="EMBL/GenBank/DDBJ databases">
        <title>Black Yeasts Isolated from many extreme environments.</title>
        <authorList>
            <person name="Coleine C."/>
            <person name="Stajich J.E."/>
            <person name="Selbmann L."/>
        </authorList>
    </citation>
    <scope>NUCLEOTIDE SEQUENCE</scope>
    <source>
        <strain evidence="3">CCFEE 5810</strain>
    </source>
</reference>
<dbReference type="Proteomes" id="UP001310594">
    <property type="component" value="Unassembled WGS sequence"/>
</dbReference>
<sequence length="284" mass="31279">MKDQPIAPKTAARLAAEDDSNSLSGAIPKLAHLLEHIKDLEVAYLCGQSAVQVSKLWGSKGQWCGYRNIQMLCLALQSALSPSAPLRQKLKGGKPTVPELQAMIEGAWDQGINPHGRTQLGGIIGTAKYIGTSEAEALLLSLAIPCTGRKFEGKHAWSEVMDSVEEYYSASITLSSKTVKTKDDAGRAHITSRPPIFLQRPGHSVTIVGTARLQSGERSLLIFDPAWSAPASIRKDEHLTCEECKGLSARWVLRQYMKSERWLSKWKTFETLSVDLPPREACWR</sequence>
<name>A0AAN7W2Y8_9PEZI</name>
<protein>
    <recommendedName>
        <fullName evidence="2">UFSP1/2/DUB catalytic domain-containing protein</fullName>
    </recommendedName>
</protein>
<dbReference type="Pfam" id="PF07910">
    <property type="entry name" value="Peptidase_C78"/>
    <property type="match status" value="1"/>
</dbReference>
<evidence type="ECO:0000259" key="2">
    <source>
        <dbReference type="Pfam" id="PF07910"/>
    </source>
</evidence>
<accession>A0AAN7W2Y8</accession>
<dbReference type="EMBL" id="JAVRQU010000014">
    <property type="protein sequence ID" value="KAK5695517.1"/>
    <property type="molecule type" value="Genomic_DNA"/>
</dbReference>
<proteinExistence type="predicted"/>
<dbReference type="AlphaFoldDB" id="A0AAN7W2Y8"/>
<evidence type="ECO:0000256" key="1">
    <source>
        <dbReference type="ARBA" id="ARBA00022801"/>
    </source>
</evidence>
<organism evidence="3 4">
    <name type="scientific">Elasticomyces elasticus</name>
    <dbReference type="NCBI Taxonomy" id="574655"/>
    <lineage>
        <taxon>Eukaryota</taxon>
        <taxon>Fungi</taxon>
        <taxon>Dikarya</taxon>
        <taxon>Ascomycota</taxon>
        <taxon>Pezizomycotina</taxon>
        <taxon>Dothideomycetes</taxon>
        <taxon>Dothideomycetidae</taxon>
        <taxon>Mycosphaerellales</taxon>
        <taxon>Teratosphaeriaceae</taxon>
        <taxon>Elasticomyces</taxon>
    </lineage>
</organism>